<sequence>MTVEELAQYLSSKKPGFQTQNGLSIYLIDGSICSNYDFEIEELEFSFNLFTEEESLHEFIEGFRIQNINDFEALGYNNSWIRYLNREADMEVTQMEFEEGPLCFRLHKMKTLVFSASLHFYDEVYDHLTLPEDFISYFFKNKSKIATAMANRYQF</sequence>
<gene>
    <name evidence="1" type="ORF">G9Q97_18200</name>
</gene>
<evidence type="ECO:0000313" key="2">
    <source>
        <dbReference type="Proteomes" id="UP000649799"/>
    </source>
</evidence>
<reference evidence="1 2" key="1">
    <citation type="submission" date="2020-03" db="EMBL/GenBank/DDBJ databases">
        <title>Cyclobacterium plantarum sp. nov., a marine bacterium isolated from a coastal-marine wetland.</title>
        <authorList>
            <person name="Sanchez-Porro C."/>
            <person name="Ventosa A."/>
            <person name="Amoozegar M."/>
        </authorList>
    </citation>
    <scope>NUCLEOTIDE SEQUENCE [LARGE SCALE GENOMIC DNA]</scope>
    <source>
        <strain evidence="1 2">GBPx2</strain>
    </source>
</reference>
<accession>A0ABX0HA69</accession>
<keyword evidence="2" id="KW-1185">Reference proteome</keyword>
<dbReference type="EMBL" id="JAANYN010000008">
    <property type="protein sequence ID" value="NHE58746.1"/>
    <property type="molecule type" value="Genomic_DNA"/>
</dbReference>
<proteinExistence type="predicted"/>
<name>A0ABX0HA69_9BACT</name>
<dbReference type="RefSeq" id="WP_166149421.1">
    <property type="nucleotide sequence ID" value="NZ_JAANYN010000008.1"/>
</dbReference>
<protein>
    <submittedName>
        <fullName evidence="1">Uncharacterized protein</fullName>
    </submittedName>
</protein>
<dbReference type="Proteomes" id="UP000649799">
    <property type="component" value="Unassembled WGS sequence"/>
</dbReference>
<evidence type="ECO:0000313" key="1">
    <source>
        <dbReference type="EMBL" id="NHE58746.1"/>
    </source>
</evidence>
<comment type="caution">
    <text evidence="1">The sequence shown here is derived from an EMBL/GenBank/DDBJ whole genome shotgun (WGS) entry which is preliminary data.</text>
</comment>
<organism evidence="1 2">
    <name type="scientific">Cyclobacterium plantarum</name>
    <dbReference type="NCBI Taxonomy" id="2716263"/>
    <lineage>
        <taxon>Bacteria</taxon>
        <taxon>Pseudomonadati</taxon>
        <taxon>Bacteroidota</taxon>
        <taxon>Cytophagia</taxon>
        <taxon>Cytophagales</taxon>
        <taxon>Cyclobacteriaceae</taxon>
        <taxon>Cyclobacterium</taxon>
    </lineage>
</organism>